<organism evidence="7 8">
    <name type="scientific">Hyphomonas polymorpha PS728</name>
    <dbReference type="NCBI Taxonomy" id="1280954"/>
    <lineage>
        <taxon>Bacteria</taxon>
        <taxon>Pseudomonadati</taxon>
        <taxon>Pseudomonadota</taxon>
        <taxon>Alphaproteobacteria</taxon>
        <taxon>Hyphomonadales</taxon>
        <taxon>Hyphomonadaceae</taxon>
        <taxon>Hyphomonas</taxon>
    </lineage>
</organism>
<keyword evidence="7" id="KW-0223">Dioxygenase</keyword>
<dbReference type="PATRIC" id="fig|1280954.3.peg.3496"/>
<evidence type="ECO:0000313" key="8">
    <source>
        <dbReference type="Proteomes" id="UP000027100"/>
    </source>
</evidence>
<dbReference type="EMBL" id="ARYM01000029">
    <property type="protein sequence ID" value="KCZ96931.1"/>
    <property type="molecule type" value="Genomic_DNA"/>
</dbReference>
<dbReference type="InterPro" id="IPR050584">
    <property type="entry name" value="Cholesterol_7-desaturase"/>
</dbReference>
<dbReference type="PANTHER" id="PTHR21266:SF59">
    <property type="entry name" value="BLR4922 PROTEIN"/>
    <property type="match status" value="1"/>
</dbReference>
<evidence type="ECO:0000256" key="3">
    <source>
        <dbReference type="ARBA" id="ARBA00023002"/>
    </source>
</evidence>
<dbReference type="eggNOG" id="COG4638">
    <property type="taxonomic scope" value="Bacteria"/>
</dbReference>
<feature type="domain" description="Rieske" evidence="6">
    <location>
        <begin position="27"/>
        <end position="135"/>
    </location>
</feature>
<dbReference type="SUPFAM" id="SSF55961">
    <property type="entry name" value="Bet v1-like"/>
    <property type="match status" value="1"/>
</dbReference>
<gene>
    <name evidence="7" type="ORF">HPO_17320</name>
</gene>
<dbReference type="InterPro" id="IPR015881">
    <property type="entry name" value="ARHD_Rieske_2Fe_2S"/>
</dbReference>
<sequence>MLSPEKNDLLTRVGKGTPMGELLRRYWHPVAGVSEFSGRPIKPVRVLGEDLVLYKDQAGNFGLVDRQCPHRRADLAYGMVEACGLRCNYHGWLFDHSGKCLEQPFEDIAHPERGMRDRIEIKAYPVQAKAGMVWAYLGPAPAPPLPDWEPFSWPNGFVQVVISEVPCNWFQCQENSIDPVHFEWMHENWGQRLRGNDEARAPRHLQLEFEEFEYGFVYKRVKEDTTKDDPNWTIGRVCLWPNGFFLGEHFEWRVPIDDENTLSVTWKFTRVPKEQEPYVQEEIPTWTGPVFDEAGNWITSHVMNQDFLAWAGQGRITDRTQEHLGQSDRGILLLRRRFFAELEVLASGGKLKGRVALSYDASWSWPVSSSVVVGKTTVRDLKARS</sequence>
<name>A0A062V4S3_9PROT</name>
<dbReference type="InterPro" id="IPR036922">
    <property type="entry name" value="Rieske_2Fe-2S_sf"/>
</dbReference>
<keyword evidence="5" id="KW-0411">Iron-sulfur</keyword>
<evidence type="ECO:0000259" key="6">
    <source>
        <dbReference type="PROSITE" id="PS51296"/>
    </source>
</evidence>
<dbReference type="RefSeq" id="WP_084324419.1">
    <property type="nucleotide sequence ID" value="NZ_ARYM01000029.1"/>
</dbReference>
<proteinExistence type="predicted"/>
<dbReference type="GO" id="GO:0005506">
    <property type="term" value="F:iron ion binding"/>
    <property type="evidence" value="ECO:0007669"/>
    <property type="project" value="InterPro"/>
</dbReference>
<keyword evidence="4" id="KW-0408">Iron</keyword>
<keyword evidence="2" id="KW-0479">Metal-binding</keyword>
<evidence type="ECO:0000256" key="1">
    <source>
        <dbReference type="ARBA" id="ARBA00022714"/>
    </source>
</evidence>
<reference evidence="7 8" key="1">
    <citation type="journal article" date="2014" name="Antonie Van Leeuwenhoek">
        <title>Hyphomonas beringensis sp. nov. and Hyphomonas chukchiensis sp. nov., isolated from surface seawater of the Bering Sea and Chukchi Sea.</title>
        <authorList>
            <person name="Li C."/>
            <person name="Lai Q."/>
            <person name="Li G."/>
            <person name="Dong C."/>
            <person name="Wang J."/>
            <person name="Liao Y."/>
            <person name="Shao Z."/>
        </authorList>
    </citation>
    <scope>NUCLEOTIDE SEQUENCE [LARGE SCALE GENOMIC DNA]</scope>
    <source>
        <strain evidence="7 8">PS728</strain>
    </source>
</reference>
<dbReference type="CDD" id="cd08878">
    <property type="entry name" value="RHO_alpha_C_DMO-like"/>
    <property type="match status" value="1"/>
</dbReference>
<accession>A0A062V4S3</accession>
<dbReference type="GO" id="GO:0051537">
    <property type="term" value="F:2 iron, 2 sulfur cluster binding"/>
    <property type="evidence" value="ECO:0007669"/>
    <property type="project" value="UniProtKB-KW"/>
</dbReference>
<evidence type="ECO:0000313" key="7">
    <source>
        <dbReference type="EMBL" id="KCZ96931.1"/>
    </source>
</evidence>
<dbReference type="Gene3D" id="3.90.380.10">
    <property type="entry name" value="Naphthalene 1,2-dioxygenase Alpha Subunit, Chain A, domain 1"/>
    <property type="match status" value="1"/>
</dbReference>
<comment type="caution">
    <text evidence="7">The sequence shown here is derived from an EMBL/GenBank/DDBJ whole genome shotgun (WGS) entry which is preliminary data.</text>
</comment>
<dbReference type="Proteomes" id="UP000027100">
    <property type="component" value="Unassembled WGS sequence"/>
</dbReference>
<evidence type="ECO:0000256" key="4">
    <source>
        <dbReference type="ARBA" id="ARBA00023004"/>
    </source>
</evidence>
<protein>
    <submittedName>
        <fullName evidence="7">Phthalate 4,5-dioxygenase</fullName>
    </submittedName>
</protein>
<dbReference type="Pfam" id="PF00355">
    <property type="entry name" value="Rieske"/>
    <property type="match status" value="1"/>
</dbReference>
<evidence type="ECO:0000256" key="5">
    <source>
        <dbReference type="ARBA" id="ARBA00023014"/>
    </source>
</evidence>
<dbReference type="PANTHER" id="PTHR21266">
    <property type="entry name" value="IRON-SULFUR DOMAIN CONTAINING PROTEIN"/>
    <property type="match status" value="1"/>
</dbReference>
<keyword evidence="1" id="KW-0001">2Fe-2S</keyword>
<dbReference type="Gene3D" id="2.102.10.10">
    <property type="entry name" value="Rieske [2Fe-2S] iron-sulphur domain"/>
    <property type="match status" value="1"/>
</dbReference>
<dbReference type="PROSITE" id="PS00570">
    <property type="entry name" value="RING_HYDROXYL_ALPHA"/>
    <property type="match status" value="1"/>
</dbReference>
<keyword evidence="8" id="KW-1185">Reference proteome</keyword>
<dbReference type="GO" id="GO:0051213">
    <property type="term" value="F:dioxygenase activity"/>
    <property type="evidence" value="ECO:0007669"/>
    <property type="project" value="UniProtKB-KW"/>
</dbReference>
<evidence type="ECO:0000256" key="2">
    <source>
        <dbReference type="ARBA" id="ARBA00022723"/>
    </source>
</evidence>
<dbReference type="InterPro" id="IPR017941">
    <property type="entry name" value="Rieske_2Fe-2S"/>
</dbReference>
<dbReference type="PROSITE" id="PS51296">
    <property type="entry name" value="RIESKE"/>
    <property type="match status" value="1"/>
</dbReference>
<dbReference type="AlphaFoldDB" id="A0A062V4S3"/>
<keyword evidence="3" id="KW-0560">Oxidoreductase</keyword>
<dbReference type="STRING" id="1280954.HPO_17320"/>
<dbReference type="OrthoDB" id="9800776at2"/>
<dbReference type="SUPFAM" id="SSF50022">
    <property type="entry name" value="ISP domain"/>
    <property type="match status" value="1"/>
</dbReference>